<comment type="caution">
    <text evidence="2">The sequence shown here is derived from an EMBL/GenBank/DDBJ whole genome shotgun (WGS) entry which is preliminary data.</text>
</comment>
<evidence type="ECO:0000256" key="1">
    <source>
        <dbReference type="SAM" id="MobiDB-lite"/>
    </source>
</evidence>
<evidence type="ECO:0000313" key="2">
    <source>
        <dbReference type="EMBL" id="CDO72385.1"/>
    </source>
</evidence>
<dbReference type="AlphaFoldDB" id="A0A060SDF5"/>
<dbReference type="OrthoDB" id="3250108at2759"/>
<dbReference type="OMA" id="CQPWVEQ"/>
<protein>
    <submittedName>
        <fullName evidence="2">Uncharacterized protein</fullName>
    </submittedName>
</protein>
<dbReference type="EMBL" id="CCBP010000112">
    <property type="protein sequence ID" value="CDO72385.1"/>
    <property type="molecule type" value="Genomic_DNA"/>
</dbReference>
<evidence type="ECO:0000313" key="3">
    <source>
        <dbReference type="Proteomes" id="UP000029665"/>
    </source>
</evidence>
<feature type="region of interest" description="Disordered" evidence="1">
    <location>
        <begin position="1"/>
        <end position="72"/>
    </location>
</feature>
<organism evidence="2 3">
    <name type="scientific">Pycnoporus cinnabarinus</name>
    <name type="common">Cinnabar-red polypore</name>
    <name type="synonym">Trametes cinnabarina</name>
    <dbReference type="NCBI Taxonomy" id="5643"/>
    <lineage>
        <taxon>Eukaryota</taxon>
        <taxon>Fungi</taxon>
        <taxon>Dikarya</taxon>
        <taxon>Basidiomycota</taxon>
        <taxon>Agaricomycotina</taxon>
        <taxon>Agaricomycetes</taxon>
        <taxon>Polyporales</taxon>
        <taxon>Polyporaceae</taxon>
        <taxon>Trametes</taxon>
    </lineage>
</organism>
<sequence>MPLALSPVPEISISLASPEEPTPEPFSPFSQCSFLSDDQDSFRPTLLSPPPPVAVSPRQLSPLRPKDAPITGKGLEREKFEALLQASRQRNSALGSKKSTDLRKEIALKVHRNKQMERRALFLSKVQAPPSPSATFTPVTPPESPAVFHYSLPSPGLASPLEMFEALQLGKLPVEVPCQPWVEQVDFRLPEDVSRNAPTKSAPAASPHKRKPQPLPSLDQITARLSLNGHVAAPAQEPPVRTSKRLPSFLRTARTGGQPSTPPAPEIKIAPPMTRPALPSVVGRLRFPARVASEPEPDFEVKRPPMVIAQPSPCLPPASPRSPLAPKLQVTTTVVPRTASSSPVELTESNLLAFTASRERTAHQMLTRLRRRTLPPQIGVPAPGEIDREDEAERKSRRHSAPPELPQRERAGFSHPVLQLPGAF</sequence>
<accession>A0A060SDF5</accession>
<dbReference type="HOGENOM" id="CLU_056207_0_0_1"/>
<feature type="region of interest" description="Disordered" evidence="1">
    <location>
        <begin position="375"/>
        <end position="424"/>
    </location>
</feature>
<gene>
    <name evidence="2" type="ORF">BN946_scf184977.g84</name>
</gene>
<name>A0A060SDF5_PYCCI</name>
<dbReference type="Proteomes" id="UP000029665">
    <property type="component" value="Unassembled WGS sequence"/>
</dbReference>
<keyword evidence="3" id="KW-1185">Reference proteome</keyword>
<feature type="region of interest" description="Disordered" evidence="1">
    <location>
        <begin position="253"/>
        <end position="273"/>
    </location>
</feature>
<feature type="region of interest" description="Disordered" evidence="1">
    <location>
        <begin position="192"/>
        <end position="216"/>
    </location>
</feature>
<reference evidence="2" key="1">
    <citation type="submission" date="2014-01" db="EMBL/GenBank/DDBJ databases">
        <title>The genome of the white-rot fungus Pycnoporus cinnabarinus: a basidiomycete model with a versatile arsenal for lignocellulosic biomass breakdown.</title>
        <authorList>
            <person name="Levasseur A."/>
            <person name="Lomascolo A."/>
            <person name="Ruiz-Duenas F.J."/>
            <person name="Uzan E."/>
            <person name="Piumi F."/>
            <person name="Kues U."/>
            <person name="Ram A.F.J."/>
            <person name="Murat C."/>
            <person name="Haon M."/>
            <person name="Benoit I."/>
            <person name="Arfi Y."/>
            <person name="Chevret D."/>
            <person name="Drula E."/>
            <person name="Kwon M.J."/>
            <person name="Gouret P."/>
            <person name="Lesage-Meessen L."/>
            <person name="Lombard V."/>
            <person name="Mariette J."/>
            <person name="Noirot C."/>
            <person name="Park J."/>
            <person name="Patyshakuliyeva A."/>
            <person name="Wieneger R.A.B."/>
            <person name="Wosten H.A.B."/>
            <person name="Martin F."/>
            <person name="Coutinho P.M."/>
            <person name="de Vries R."/>
            <person name="Martinez A.T."/>
            <person name="Klopp C."/>
            <person name="Pontarotti P."/>
            <person name="Henrissat B."/>
            <person name="Record E."/>
        </authorList>
    </citation>
    <scope>NUCLEOTIDE SEQUENCE [LARGE SCALE GENOMIC DNA]</scope>
    <source>
        <strain evidence="2">BRFM137</strain>
    </source>
</reference>
<proteinExistence type="predicted"/>